<accession>A0A4Y2CI48</accession>
<feature type="non-terminal residue" evidence="1">
    <location>
        <position position="1"/>
    </location>
</feature>
<organism evidence="1 2">
    <name type="scientific">Araneus ventricosus</name>
    <name type="common">Orbweaver spider</name>
    <name type="synonym">Epeira ventricosa</name>
    <dbReference type="NCBI Taxonomy" id="182803"/>
    <lineage>
        <taxon>Eukaryota</taxon>
        <taxon>Metazoa</taxon>
        <taxon>Ecdysozoa</taxon>
        <taxon>Arthropoda</taxon>
        <taxon>Chelicerata</taxon>
        <taxon>Arachnida</taxon>
        <taxon>Araneae</taxon>
        <taxon>Araneomorphae</taxon>
        <taxon>Entelegynae</taxon>
        <taxon>Araneoidea</taxon>
        <taxon>Araneidae</taxon>
        <taxon>Araneus</taxon>
    </lineage>
</organism>
<gene>
    <name evidence="1" type="ORF">AVEN_210411_1</name>
</gene>
<protein>
    <submittedName>
        <fullName evidence="1">Uncharacterized protein</fullName>
    </submittedName>
</protein>
<reference evidence="1 2" key="1">
    <citation type="journal article" date="2019" name="Sci. Rep.">
        <title>Orb-weaving spider Araneus ventricosus genome elucidates the spidroin gene catalogue.</title>
        <authorList>
            <person name="Kono N."/>
            <person name="Nakamura H."/>
            <person name="Ohtoshi R."/>
            <person name="Moran D.A.P."/>
            <person name="Shinohara A."/>
            <person name="Yoshida Y."/>
            <person name="Fujiwara M."/>
            <person name="Mori M."/>
            <person name="Tomita M."/>
            <person name="Arakawa K."/>
        </authorList>
    </citation>
    <scope>NUCLEOTIDE SEQUENCE [LARGE SCALE GENOMIC DNA]</scope>
</reference>
<evidence type="ECO:0000313" key="1">
    <source>
        <dbReference type="EMBL" id="GBM04111.1"/>
    </source>
</evidence>
<dbReference type="Proteomes" id="UP000499080">
    <property type="component" value="Unassembled WGS sequence"/>
</dbReference>
<name>A0A4Y2CI48_ARAVE</name>
<dbReference type="EMBL" id="BGPR01086619">
    <property type="protein sequence ID" value="GBM04111.1"/>
    <property type="molecule type" value="Genomic_DNA"/>
</dbReference>
<comment type="caution">
    <text evidence="1">The sequence shown here is derived from an EMBL/GenBank/DDBJ whole genome shotgun (WGS) entry which is preliminary data.</text>
</comment>
<keyword evidence="2" id="KW-1185">Reference proteome</keyword>
<sequence>CKAISEISDIIQPEIDLIKVIMKFILKWLNVTKGNTAASNLDESFFPLSPVNREWEDDDTDDRNLHRIINLLLSLPQSLFENLFKVLQSVSQLF</sequence>
<proteinExistence type="predicted"/>
<dbReference type="AlphaFoldDB" id="A0A4Y2CI48"/>
<evidence type="ECO:0000313" key="2">
    <source>
        <dbReference type="Proteomes" id="UP000499080"/>
    </source>
</evidence>